<feature type="domain" description="Transcription factor CBF/NF-Y/archaeal histone" evidence="7">
    <location>
        <begin position="13"/>
        <end position="77"/>
    </location>
</feature>
<keyword evidence="4" id="KW-0804">Transcription</keyword>
<keyword evidence="3 8" id="KW-0238">DNA-binding</keyword>
<evidence type="ECO:0000256" key="5">
    <source>
        <dbReference type="SAM" id="MobiDB-lite"/>
    </source>
</evidence>
<keyword evidence="6" id="KW-1133">Transmembrane helix</keyword>
<dbReference type="GO" id="GO:0000978">
    <property type="term" value="F:RNA polymerase II cis-regulatory region sequence-specific DNA binding"/>
    <property type="evidence" value="ECO:0007669"/>
    <property type="project" value="TreeGrafter"/>
</dbReference>
<dbReference type="PRINTS" id="PR00615">
    <property type="entry name" value="CCAATSUBUNTA"/>
</dbReference>
<organism evidence="8 9">
    <name type="scientific">Lithospermum erythrorhizon</name>
    <name type="common">Purple gromwell</name>
    <name type="synonym">Lithospermum officinale var. erythrorhizon</name>
    <dbReference type="NCBI Taxonomy" id="34254"/>
    <lineage>
        <taxon>Eukaryota</taxon>
        <taxon>Viridiplantae</taxon>
        <taxon>Streptophyta</taxon>
        <taxon>Embryophyta</taxon>
        <taxon>Tracheophyta</taxon>
        <taxon>Spermatophyta</taxon>
        <taxon>Magnoliopsida</taxon>
        <taxon>eudicotyledons</taxon>
        <taxon>Gunneridae</taxon>
        <taxon>Pentapetalae</taxon>
        <taxon>asterids</taxon>
        <taxon>lamiids</taxon>
        <taxon>Boraginales</taxon>
        <taxon>Boraginaceae</taxon>
        <taxon>Boraginoideae</taxon>
        <taxon>Lithospermeae</taxon>
        <taxon>Lithospermum</taxon>
    </lineage>
</organism>
<proteinExistence type="inferred from homology"/>
<dbReference type="SUPFAM" id="SSF47113">
    <property type="entry name" value="Histone-fold"/>
    <property type="match status" value="1"/>
</dbReference>
<name>A0AAV3Q1L9_LITER</name>
<comment type="similarity">
    <text evidence="1">Belongs to the NFYB/HAP3 subunit family.</text>
</comment>
<feature type="compositionally biased region" description="Gly residues" evidence="5">
    <location>
        <begin position="111"/>
        <end position="174"/>
    </location>
</feature>
<gene>
    <name evidence="8" type="ORF">LIER_14858</name>
</gene>
<evidence type="ECO:0000256" key="4">
    <source>
        <dbReference type="ARBA" id="ARBA00023163"/>
    </source>
</evidence>
<evidence type="ECO:0000313" key="8">
    <source>
        <dbReference type="EMBL" id="GAA0157629.1"/>
    </source>
</evidence>
<feature type="transmembrane region" description="Helical" evidence="6">
    <location>
        <begin position="345"/>
        <end position="365"/>
    </location>
</feature>
<keyword evidence="6" id="KW-0812">Transmembrane</keyword>
<evidence type="ECO:0000256" key="1">
    <source>
        <dbReference type="ARBA" id="ARBA00009053"/>
    </source>
</evidence>
<dbReference type="InterPro" id="IPR027113">
    <property type="entry name" value="Transc_fact_NFYB/HAP3"/>
</dbReference>
<protein>
    <submittedName>
        <fullName evidence="8">DNA-binding transcription factor</fullName>
    </submittedName>
</protein>
<evidence type="ECO:0000313" key="9">
    <source>
        <dbReference type="Proteomes" id="UP001454036"/>
    </source>
</evidence>
<dbReference type="PANTHER" id="PTHR11064:SF9">
    <property type="entry name" value="NUCLEAR TRANSCRIPTION FACTOR Y SUBUNIT BETA"/>
    <property type="match status" value="1"/>
</dbReference>
<sequence>MGDSDKDNDSNKFLPIANVTRIMKKALPAHAKMSKEAKETVQECVSEFVSYITVEAIDKCQKEKKKTIQGDDLLVAMATLGFEDYANHLKVYLDKFREMEGVVKMSTGRQDGSGGSGSGGCGDGGDGGNLGGFSGGGEGGGEGGMHGGMSGGVGGGMHIGMGGSGGGGGGGEMHGGMTFHQEQIYDGSGQYQHMGGGVGGGGGGGVGEGGGGGGMHGGMGGGMMYPQGQISDSSGQYQHMGGGGGAGGMHGGMGGGMMYQQGPIYDGSGQYHHMGGGAGGGAGSVGGGGVGGGGGGGGKLSTERRTLIPLVASDREKLVILNLGSGYIRMYGSSLPLFKNDFNTMLWTSPFLFFTLFLFGAYYFFANRKGVLTSGGSDDPFSTTSITKGASLVSGSGDRSFTDSSRNVDAMELRGNALRGPSRRYVSPSWYSSGATNLYMATSADTNSRNPSVDSNYRTT</sequence>
<dbReference type="Gene3D" id="1.10.20.10">
    <property type="entry name" value="Histone, subunit A"/>
    <property type="match status" value="1"/>
</dbReference>
<keyword evidence="6" id="KW-0472">Membrane</keyword>
<dbReference type="AlphaFoldDB" id="A0AAV3Q1L9"/>
<keyword evidence="2" id="KW-0805">Transcription regulation</keyword>
<evidence type="ECO:0000256" key="2">
    <source>
        <dbReference type="ARBA" id="ARBA00023015"/>
    </source>
</evidence>
<dbReference type="InterPro" id="IPR009072">
    <property type="entry name" value="Histone-fold"/>
</dbReference>
<evidence type="ECO:0000256" key="6">
    <source>
        <dbReference type="SAM" id="Phobius"/>
    </source>
</evidence>
<dbReference type="EMBL" id="BAABME010003149">
    <property type="protein sequence ID" value="GAA0157629.1"/>
    <property type="molecule type" value="Genomic_DNA"/>
</dbReference>
<evidence type="ECO:0000259" key="7">
    <source>
        <dbReference type="Pfam" id="PF00808"/>
    </source>
</evidence>
<dbReference type="PANTHER" id="PTHR11064">
    <property type="entry name" value="CCAAT-BINDING TRANSCRIPTION FACTOR-RELATED"/>
    <property type="match status" value="1"/>
</dbReference>
<keyword evidence="9" id="KW-1185">Reference proteome</keyword>
<dbReference type="GO" id="GO:0046982">
    <property type="term" value="F:protein heterodimerization activity"/>
    <property type="evidence" value="ECO:0007669"/>
    <property type="project" value="InterPro"/>
</dbReference>
<evidence type="ECO:0000256" key="3">
    <source>
        <dbReference type="ARBA" id="ARBA00023125"/>
    </source>
</evidence>
<feature type="region of interest" description="Disordered" evidence="5">
    <location>
        <begin position="107"/>
        <end position="243"/>
    </location>
</feature>
<dbReference type="GO" id="GO:0001228">
    <property type="term" value="F:DNA-binding transcription activator activity, RNA polymerase II-specific"/>
    <property type="evidence" value="ECO:0007669"/>
    <property type="project" value="InterPro"/>
</dbReference>
<dbReference type="Proteomes" id="UP001454036">
    <property type="component" value="Unassembled WGS sequence"/>
</dbReference>
<dbReference type="GO" id="GO:0016602">
    <property type="term" value="C:CCAAT-binding factor complex"/>
    <property type="evidence" value="ECO:0007669"/>
    <property type="project" value="InterPro"/>
</dbReference>
<dbReference type="Pfam" id="PF00808">
    <property type="entry name" value="CBFD_NFYB_HMF"/>
    <property type="match status" value="1"/>
</dbReference>
<dbReference type="CDD" id="cd22907">
    <property type="entry name" value="HFD_NFYB"/>
    <property type="match status" value="1"/>
</dbReference>
<comment type="caution">
    <text evidence="8">The sequence shown here is derived from an EMBL/GenBank/DDBJ whole genome shotgun (WGS) entry which is preliminary data.</text>
</comment>
<accession>A0AAV3Q1L9</accession>
<feature type="compositionally biased region" description="Gly residues" evidence="5">
    <location>
        <begin position="194"/>
        <end position="223"/>
    </location>
</feature>
<dbReference type="InterPro" id="IPR003958">
    <property type="entry name" value="CBFA_NFYB_domain"/>
</dbReference>
<reference evidence="8 9" key="1">
    <citation type="submission" date="2024-01" db="EMBL/GenBank/DDBJ databases">
        <title>The complete chloroplast genome sequence of Lithospermum erythrorhizon: insights into the phylogenetic relationship among Boraginaceae species and the maternal lineages of purple gromwells.</title>
        <authorList>
            <person name="Okada T."/>
            <person name="Watanabe K."/>
        </authorList>
    </citation>
    <scope>NUCLEOTIDE SEQUENCE [LARGE SCALE GENOMIC DNA]</scope>
</reference>